<protein>
    <submittedName>
        <fullName evidence="1">Uncharacterized protein</fullName>
    </submittedName>
</protein>
<dbReference type="GO" id="GO:0007034">
    <property type="term" value="P:vacuolar transport"/>
    <property type="evidence" value="ECO:0007669"/>
    <property type="project" value="InterPro"/>
</dbReference>
<dbReference type="Pfam" id="PF03357">
    <property type="entry name" value="Snf7"/>
    <property type="match status" value="1"/>
</dbReference>
<dbReference type="GeneID" id="85316303"/>
<reference evidence="1" key="1">
    <citation type="submission" date="2023-06" db="EMBL/GenBank/DDBJ databases">
        <title>Genome-scale phylogeny and comparative genomics of the fungal order Sordariales.</title>
        <authorList>
            <consortium name="Lawrence Berkeley National Laboratory"/>
            <person name="Hensen N."/>
            <person name="Bonometti L."/>
            <person name="Westerberg I."/>
            <person name="Brannstrom I.O."/>
            <person name="Guillou S."/>
            <person name="Cros-Aarteil S."/>
            <person name="Calhoun S."/>
            <person name="Haridas S."/>
            <person name="Kuo A."/>
            <person name="Mondo S."/>
            <person name="Pangilinan J."/>
            <person name="Riley R."/>
            <person name="Labutti K."/>
            <person name="Andreopoulos B."/>
            <person name="Lipzen A."/>
            <person name="Chen C."/>
            <person name="Yanf M."/>
            <person name="Daum C."/>
            <person name="Ng V."/>
            <person name="Clum A."/>
            <person name="Steindorff A."/>
            <person name="Ohm R."/>
            <person name="Martin F."/>
            <person name="Silar P."/>
            <person name="Natvig D."/>
            <person name="Lalanne C."/>
            <person name="Gautier V."/>
            <person name="Ament-Velasquez S.L."/>
            <person name="Kruys A."/>
            <person name="Hutchinson M.I."/>
            <person name="Powell A.J."/>
            <person name="Barry K."/>
            <person name="Miller A.N."/>
            <person name="Grigoriev I.V."/>
            <person name="Debuchy R."/>
            <person name="Gladieux P."/>
            <person name="Thoren M.H."/>
            <person name="Johannesson H."/>
        </authorList>
    </citation>
    <scope>NUCLEOTIDE SEQUENCE</scope>
    <source>
        <strain evidence="1">8032-3</strain>
    </source>
</reference>
<keyword evidence="2" id="KW-1185">Reference proteome</keyword>
<name>A0AAJ0C2Z9_9PEZI</name>
<dbReference type="AlphaFoldDB" id="A0AAJ0C2Z9"/>
<evidence type="ECO:0000313" key="1">
    <source>
        <dbReference type="EMBL" id="KAK1766671.1"/>
    </source>
</evidence>
<dbReference type="Proteomes" id="UP001244011">
    <property type="component" value="Unassembled WGS sequence"/>
</dbReference>
<dbReference type="RefSeq" id="XP_060282884.1">
    <property type="nucleotide sequence ID" value="XM_060433116.1"/>
</dbReference>
<comment type="caution">
    <text evidence="1">The sequence shown here is derived from an EMBL/GenBank/DDBJ whole genome shotgun (WGS) entry which is preliminary data.</text>
</comment>
<evidence type="ECO:0000313" key="2">
    <source>
        <dbReference type="Proteomes" id="UP001244011"/>
    </source>
</evidence>
<dbReference type="EMBL" id="MU839010">
    <property type="protein sequence ID" value="KAK1766671.1"/>
    <property type="molecule type" value="Genomic_DNA"/>
</dbReference>
<dbReference type="Gene3D" id="6.10.140.1230">
    <property type="match status" value="1"/>
</dbReference>
<accession>A0AAJ0C2Z9</accession>
<sequence length="177" mass="20539">MQHQHLHPVTLSNSNTIPPPSDNMKALGWLFGWVFGWVFGWRNTQAESSQETQAFLDEKIGGLDLFRIQLEKQEKMIERSTQGGQFGVRRIQEQELVRIRKTIEAAYIWKNHLRHMSLLLQTSGQIEPVMHAMTTSARTLASMNRSVDMDQLQRMTMVVQRESDITNHQKDMMNNAM</sequence>
<dbReference type="InterPro" id="IPR005024">
    <property type="entry name" value="Snf7_fam"/>
</dbReference>
<organism evidence="1 2">
    <name type="scientific">Phialemonium atrogriseum</name>
    <dbReference type="NCBI Taxonomy" id="1093897"/>
    <lineage>
        <taxon>Eukaryota</taxon>
        <taxon>Fungi</taxon>
        <taxon>Dikarya</taxon>
        <taxon>Ascomycota</taxon>
        <taxon>Pezizomycotina</taxon>
        <taxon>Sordariomycetes</taxon>
        <taxon>Sordariomycetidae</taxon>
        <taxon>Cephalothecales</taxon>
        <taxon>Cephalothecaceae</taxon>
        <taxon>Phialemonium</taxon>
    </lineage>
</organism>
<proteinExistence type="predicted"/>
<gene>
    <name evidence="1" type="ORF">QBC33DRAFT_82938</name>
</gene>